<evidence type="ECO:0000259" key="5">
    <source>
        <dbReference type="Pfam" id="PF00171"/>
    </source>
</evidence>
<dbReference type="InterPro" id="IPR016161">
    <property type="entry name" value="Ald_DH/histidinol_DH"/>
</dbReference>
<dbReference type="InterPro" id="IPR015590">
    <property type="entry name" value="Aldehyde_DH_dom"/>
</dbReference>
<dbReference type="PROSITE" id="PS00687">
    <property type="entry name" value="ALDEHYDE_DEHYDR_GLU"/>
    <property type="match status" value="1"/>
</dbReference>
<dbReference type="GO" id="GO:0102810">
    <property type="term" value="F:glutarate-semialdehyde dehydrogenase (NADP+) activity"/>
    <property type="evidence" value="ECO:0007669"/>
    <property type="project" value="UniProtKB-EC"/>
</dbReference>
<evidence type="ECO:0000256" key="3">
    <source>
        <dbReference type="PROSITE-ProRule" id="PRU10007"/>
    </source>
</evidence>
<dbReference type="InterPro" id="IPR016163">
    <property type="entry name" value="Ald_DH_C"/>
</dbReference>
<dbReference type="PANTHER" id="PTHR43353:SF5">
    <property type="entry name" value="SUCCINATE-SEMIALDEHYDE DEHYDROGENASE, MITOCHONDRIAL"/>
    <property type="match status" value="1"/>
</dbReference>
<accession>A0A5C6E5B7</accession>
<dbReference type="Gene3D" id="3.40.605.10">
    <property type="entry name" value="Aldehyde Dehydrogenase, Chain A, domain 1"/>
    <property type="match status" value="1"/>
</dbReference>
<feature type="active site" evidence="3">
    <location>
        <position position="249"/>
    </location>
</feature>
<evidence type="ECO:0000313" key="7">
    <source>
        <dbReference type="Proteomes" id="UP000319143"/>
    </source>
</evidence>
<keyword evidence="7" id="KW-1185">Reference proteome</keyword>
<dbReference type="GO" id="GO:0004777">
    <property type="term" value="F:succinate-semialdehyde dehydrogenase (NAD+) activity"/>
    <property type="evidence" value="ECO:0007669"/>
    <property type="project" value="TreeGrafter"/>
</dbReference>
<evidence type="ECO:0000256" key="1">
    <source>
        <dbReference type="ARBA" id="ARBA00009986"/>
    </source>
</evidence>
<dbReference type="GO" id="GO:0009450">
    <property type="term" value="P:gamma-aminobutyric acid catabolic process"/>
    <property type="evidence" value="ECO:0007669"/>
    <property type="project" value="TreeGrafter"/>
</dbReference>
<dbReference type="FunFam" id="3.40.309.10:FF:000009">
    <property type="entry name" value="Aldehyde dehydrogenase A"/>
    <property type="match status" value="1"/>
</dbReference>
<dbReference type="Gene3D" id="3.40.309.10">
    <property type="entry name" value="Aldehyde Dehydrogenase, Chain A, domain 2"/>
    <property type="match status" value="1"/>
</dbReference>
<gene>
    <name evidence="6" type="primary">davD</name>
    <name evidence="6" type="ORF">Poly41_06460</name>
</gene>
<feature type="domain" description="Aldehyde dehydrogenase" evidence="5">
    <location>
        <begin position="19"/>
        <end position="473"/>
    </location>
</feature>
<reference evidence="6 7" key="1">
    <citation type="submission" date="2019-02" db="EMBL/GenBank/DDBJ databases">
        <title>Deep-cultivation of Planctomycetes and their phenomic and genomic characterization uncovers novel biology.</title>
        <authorList>
            <person name="Wiegand S."/>
            <person name="Jogler M."/>
            <person name="Boedeker C."/>
            <person name="Pinto D."/>
            <person name="Vollmers J."/>
            <person name="Rivas-Marin E."/>
            <person name="Kohn T."/>
            <person name="Peeters S.H."/>
            <person name="Heuer A."/>
            <person name="Rast P."/>
            <person name="Oberbeckmann S."/>
            <person name="Bunk B."/>
            <person name="Jeske O."/>
            <person name="Meyerdierks A."/>
            <person name="Storesund J.E."/>
            <person name="Kallscheuer N."/>
            <person name="Luecker S."/>
            <person name="Lage O.M."/>
            <person name="Pohl T."/>
            <person name="Merkel B.J."/>
            <person name="Hornburger P."/>
            <person name="Mueller R.-W."/>
            <person name="Bruemmer F."/>
            <person name="Labrenz M."/>
            <person name="Spormann A.M."/>
            <person name="Op Den Camp H."/>
            <person name="Overmann J."/>
            <person name="Amann R."/>
            <person name="Jetten M.S.M."/>
            <person name="Mascher T."/>
            <person name="Medema M.H."/>
            <person name="Devos D.P."/>
            <person name="Kaster A.-K."/>
            <person name="Ovreas L."/>
            <person name="Rohde M."/>
            <person name="Galperin M.Y."/>
            <person name="Jogler C."/>
        </authorList>
    </citation>
    <scope>NUCLEOTIDE SEQUENCE [LARGE SCALE GENOMIC DNA]</scope>
    <source>
        <strain evidence="6 7">Poly41</strain>
    </source>
</reference>
<name>A0A5C6E5B7_9BACT</name>
<comment type="caution">
    <text evidence="6">The sequence shown here is derived from an EMBL/GenBank/DDBJ whole genome shotgun (WGS) entry which is preliminary data.</text>
</comment>
<evidence type="ECO:0000256" key="2">
    <source>
        <dbReference type="ARBA" id="ARBA00023002"/>
    </source>
</evidence>
<dbReference type="SUPFAM" id="SSF53720">
    <property type="entry name" value="ALDH-like"/>
    <property type="match status" value="1"/>
</dbReference>
<dbReference type="EC" id="1.2.1.20" evidence="6"/>
<comment type="similarity">
    <text evidence="1 4">Belongs to the aldehyde dehydrogenase family.</text>
</comment>
<protein>
    <submittedName>
        <fullName evidence="6">Glutarate-semialdehyde dehydrogenase DavD</fullName>
        <ecNumber evidence="6">1.2.1.20</ecNumber>
    </submittedName>
</protein>
<dbReference type="Pfam" id="PF00171">
    <property type="entry name" value="Aldedh"/>
    <property type="match status" value="1"/>
</dbReference>
<dbReference type="EMBL" id="SJPV01000001">
    <property type="protein sequence ID" value="TWU42349.1"/>
    <property type="molecule type" value="Genomic_DNA"/>
</dbReference>
<dbReference type="Proteomes" id="UP000319143">
    <property type="component" value="Unassembled WGS sequence"/>
</dbReference>
<keyword evidence="2 4" id="KW-0560">Oxidoreductase</keyword>
<dbReference type="InterPro" id="IPR050740">
    <property type="entry name" value="Aldehyde_DH_Superfamily"/>
</dbReference>
<organism evidence="6 7">
    <name type="scientific">Novipirellula artificiosorum</name>
    <dbReference type="NCBI Taxonomy" id="2528016"/>
    <lineage>
        <taxon>Bacteria</taxon>
        <taxon>Pseudomonadati</taxon>
        <taxon>Planctomycetota</taxon>
        <taxon>Planctomycetia</taxon>
        <taxon>Pirellulales</taxon>
        <taxon>Pirellulaceae</taxon>
        <taxon>Novipirellula</taxon>
    </lineage>
</organism>
<dbReference type="AlphaFoldDB" id="A0A5C6E5B7"/>
<dbReference type="InterPro" id="IPR016162">
    <property type="entry name" value="Ald_DH_N"/>
</dbReference>
<dbReference type="InterPro" id="IPR029510">
    <property type="entry name" value="Ald_DH_CS_GLU"/>
</dbReference>
<evidence type="ECO:0000313" key="6">
    <source>
        <dbReference type="EMBL" id="TWU42349.1"/>
    </source>
</evidence>
<dbReference type="RefSeq" id="WP_231615356.1">
    <property type="nucleotide sequence ID" value="NZ_SJPV01000001.1"/>
</dbReference>
<dbReference type="FunFam" id="3.40.605.10:FF:000007">
    <property type="entry name" value="NAD/NADP-dependent betaine aldehyde dehydrogenase"/>
    <property type="match status" value="1"/>
</dbReference>
<evidence type="ECO:0000256" key="4">
    <source>
        <dbReference type="RuleBase" id="RU003345"/>
    </source>
</evidence>
<proteinExistence type="inferred from homology"/>
<dbReference type="PANTHER" id="PTHR43353">
    <property type="entry name" value="SUCCINATE-SEMIALDEHYDE DEHYDROGENASE, MITOCHONDRIAL"/>
    <property type="match status" value="1"/>
</dbReference>
<sequence>MMTKKPFSMLINGKPITTGKTFPVTNPATEEVIGEAPEVDAANIQLALTSARVAFKTWSRMPLSQRQPLILGYAKRLEQHRDEILDLLIAETGKPLDNAEYDFGMLITCLRFFCEEAARIDQPVIPDPDGRFLHYIQRQPLGVVVGYLAWNFPLLNLGYKLGPVLASGCTAIIKPSQLTPLATLRCAELLVESGVPDGVVNVISGTDYDVTGPLLESDIPSMFTMIGSTRAGVGAMRSSCTNVKHFSVELGGNAPVVVYDDADIQAAATSVVDLKFANTGQVCVSPNRCFVHESVYESFIEAAKQHASGITLGAGRGEGRRMGPMLTAKDRGRVLELVELAEQQGASIVCGGKIPSQPATGFYLEPTILRDVRPDMRLTCDEIFGPVLPVIRFTDEDDVIAMANDTEYGLAAYVYTTNLSRGLRAAADIEAGSVCVNEVHYAVQLPHGGVKQSGVGNDCSRYSLQEYLTLKRVSVLISP</sequence>